<evidence type="ECO:0000313" key="1">
    <source>
        <dbReference type="EMBL" id="KAA6334747.1"/>
    </source>
</evidence>
<dbReference type="EMBL" id="SNRY01000964">
    <property type="protein sequence ID" value="KAA6334747.1"/>
    <property type="molecule type" value="Genomic_DNA"/>
</dbReference>
<comment type="caution">
    <text evidence="1">The sequence shown here is derived from an EMBL/GenBank/DDBJ whole genome shotgun (WGS) entry which is preliminary data.</text>
</comment>
<sequence>MNLNIAPKDQIEAELKEIDGFLTLTLSEQAEEAVCRGNNLAVYIARSGKLLADSKYHFNEAMRSEAIQILKDAAKEAKATSKTINSLIDSACRNERYLVDWCERTNRTATHQLSWCITLISKAKEEMKLGRMIQ</sequence>
<reference evidence="1" key="1">
    <citation type="submission" date="2019-03" db="EMBL/GenBank/DDBJ databases">
        <title>Single cell metagenomics reveals metabolic interactions within the superorganism composed of flagellate Streblomastix strix and complex community of Bacteroidetes bacteria on its surface.</title>
        <authorList>
            <person name="Treitli S.C."/>
            <person name="Kolisko M."/>
            <person name="Husnik F."/>
            <person name="Keeling P."/>
            <person name="Hampl V."/>
        </authorList>
    </citation>
    <scope>NUCLEOTIDE SEQUENCE</scope>
    <source>
        <strain evidence="1">STM</strain>
    </source>
</reference>
<dbReference type="AlphaFoldDB" id="A0A5J4RLM1"/>
<accession>A0A5J4RLM1</accession>
<name>A0A5J4RLM1_9ZZZZ</name>
<protein>
    <submittedName>
        <fullName evidence="1">Uncharacterized protein</fullName>
    </submittedName>
</protein>
<gene>
    <name evidence="1" type="ORF">EZS27_016953</name>
</gene>
<proteinExistence type="predicted"/>
<organism evidence="1">
    <name type="scientific">termite gut metagenome</name>
    <dbReference type="NCBI Taxonomy" id="433724"/>
    <lineage>
        <taxon>unclassified sequences</taxon>
        <taxon>metagenomes</taxon>
        <taxon>organismal metagenomes</taxon>
    </lineage>
</organism>